<reference evidence="3" key="2">
    <citation type="journal article" date="2010" name="PLoS Genet.">
        <title>Structure, function, and evolution of the Thiomonas spp. genome.</title>
        <authorList>
            <person name="Arsene-Ploetze F."/>
            <person name="Koechler S."/>
            <person name="Marchal M."/>
            <person name="Coppee J.Y."/>
            <person name="Chandler M."/>
            <person name="Bonnefoy V."/>
            <person name="Brochier-Armanet C."/>
            <person name="Barakat M."/>
            <person name="Barbe V."/>
            <person name="Battaglia-Brunet F."/>
            <person name="Bruneel O."/>
            <person name="Bryan C.G."/>
            <person name="Cleiss-Arnold J."/>
            <person name="Cruveiller S."/>
            <person name="Erhardt M."/>
            <person name="Heinrich-Salmeron A."/>
            <person name="Hommais F."/>
            <person name="Joulian C."/>
            <person name="Krin E."/>
            <person name="Lieutaud A."/>
            <person name="Lievremont D."/>
            <person name="Michel C."/>
            <person name="Muller D."/>
            <person name="Ortet P."/>
            <person name="Proux C."/>
            <person name="Siguier P."/>
            <person name="Roche D."/>
            <person name="Rouy Z."/>
            <person name="Salvignol G."/>
            <person name="Slyemi D."/>
            <person name="Talla E."/>
            <person name="Weiss S."/>
            <person name="Weissenbach J."/>
            <person name="Medigue C."/>
            <person name="Bertin P.N."/>
        </authorList>
    </citation>
    <scope>NUCLEOTIDE SEQUENCE [LARGE SCALE GENOMIC DNA]</scope>
    <source>
        <strain evidence="3">DSM 22701 / CIP 110005 / 3As</strain>
    </source>
</reference>
<dbReference type="HOGENOM" id="CLU_448248_0_0_4"/>
<evidence type="ECO:0000313" key="2">
    <source>
        <dbReference type="EMBL" id="CQR34780.1"/>
    </source>
</evidence>
<evidence type="ECO:0000313" key="3">
    <source>
        <dbReference type="Proteomes" id="UP000002372"/>
    </source>
</evidence>
<name>D6CPS7_THIA3</name>
<dbReference type="eggNOG" id="COG0464">
    <property type="taxonomic scope" value="Bacteria"/>
</dbReference>
<dbReference type="EMBL" id="CTRI01000026">
    <property type="protein sequence ID" value="CQR34780.1"/>
    <property type="molecule type" value="Genomic_DNA"/>
</dbReference>
<dbReference type="Proteomes" id="UP000002372">
    <property type="component" value="Chromosome"/>
</dbReference>
<reference key="1">
    <citation type="submission" date="2009-07" db="EMBL/GenBank/DDBJ databases">
        <authorList>
            <person name="Genoscope - CEA"/>
        </authorList>
    </citation>
    <scope>NUCLEOTIDE SEQUENCE</scope>
    <source>
        <strain>3As</strain>
    </source>
</reference>
<dbReference type="InterPro" id="IPR027417">
    <property type="entry name" value="P-loop_NTPase"/>
</dbReference>
<dbReference type="AlphaFoldDB" id="D6CPS7"/>
<gene>
    <name evidence="1" type="ordered locus">THI_1318</name>
    <name evidence="2" type="ORF">THICB1_40049</name>
</gene>
<reference evidence="1" key="3">
    <citation type="submission" date="2010-07" db="EMBL/GenBank/DDBJ databases">
        <authorList>
            <person name="Genoscope - CEA"/>
        </authorList>
    </citation>
    <scope>NUCLEOTIDE SEQUENCE</scope>
    <source>
        <strain evidence="1">3As</strain>
    </source>
</reference>
<dbReference type="EMBL" id="FP475956">
    <property type="protein sequence ID" value="CAZ88007.1"/>
    <property type="molecule type" value="Genomic_DNA"/>
</dbReference>
<organism evidence="1 3">
    <name type="scientific">Thiomonas arsenitoxydans (strain DSM 22701 / CIP 110005 / 3As)</name>
    <dbReference type="NCBI Taxonomy" id="426114"/>
    <lineage>
        <taxon>Bacteria</taxon>
        <taxon>Pseudomonadati</taxon>
        <taxon>Pseudomonadota</taxon>
        <taxon>Betaproteobacteria</taxon>
        <taxon>Burkholderiales</taxon>
        <taxon>Thiomonas</taxon>
    </lineage>
</organism>
<dbReference type="KEGG" id="thi:THI_1318"/>
<dbReference type="GO" id="GO:0016787">
    <property type="term" value="F:hydrolase activity"/>
    <property type="evidence" value="ECO:0007669"/>
    <property type="project" value="UniProtKB-KW"/>
</dbReference>
<sequence>MMNIFNIFKPSKIRNPELGVAAAVDVANLVVPEGGWVPMGHTLEGSYVVLSLKTGQLVTLRANDLRIGKLQVWLGREACKASTVYDTELQAEVEEAQALTEAIAEECDRRGLFDLKAVRGPGLYREGDDLVVNFGQQVASPSGKPVSLERRNGEPVYQSGPDLGFSLDTPCASEDDVQSVLRVLAGFGLSGRGDWMKLVGWFVSAFYGTVLSHRPILAISAERGSGKTTLIEFLGALLGPQAIRRDGVPTMAQTIYALEHSAAALIVDEVEARGSKKAALEQFGELLRLQFSASASERLTRVIGGRPRYFNAPAGVLVAGISLPAFNAATESRTVRLMLHPLPETSRVRYEPLLDLARIGDSVALGARLRRLLVDRWNVMREAVADARSMLIALGHESRIADKHAPLIAGYVALTHKGVASPEELRAVIGAMDLDVPAHAVVERDAEACLDVLLSRKVVMFHKVNGAKEKAHMTIRDVVTSIVHAQDNEHREQLSRQLEEFGVRALWARSSASWKLAVCSSTQHQGIKRLMTGTDWALGGWKDVLMRLPGATASTQKLSRAPQRVVMLDMPGDILEPEGDDYDFPEPMAE</sequence>
<keyword evidence="1" id="KW-0378">Hydrolase</keyword>
<accession>D6CPS7</accession>
<protein>
    <submittedName>
        <fullName evidence="1">Nucleoside triphosphate hydrolase</fullName>
    </submittedName>
</protein>
<keyword evidence="4" id="KW-1185">Reference proteome</keyword>
<evidence type="ECO:0000313" key="1">
    <source>
        <dbReference type="EMBL" id="CAZ88007.1"/>
    </source>
</evidence>
<dbReference type="Proteomes" id="UP000078599">
    <property type="component" value="Unassembled WGS sequence"/>
</dbReference>
<proteinExistence type="predicted"/>
<reference evidence="2 4" key="4">
    <citation type="submission" date="2015-03" db="EMBL/GenBank/DDBJ databases">
        <authorList>
            <person name="Regsiter A."/>
            <person name="william w."/>
        </authorList>
    </citation>
    <scope>NUCLEOTIDE SEQUENCE [LARGE SCALE GENOMIC DNA]</scope>
    <source>
        <strain evidence="2 4">CB1</strain>
    </source>
</reference>
<evidence type="ECO:0000313" key="4">
    <source>
        <dbReference type="Proteomes" id="UP000078599"/>
    </source>
</evidence>
<dbReference type="RefSeq" id="WP_013105348.1">
    <property type="nucleotide sequence ID" value="NC_014145.1"/>
</dbReference>
<dbReference type="SUPFAM" id="SSF52540">
    <property type="entry name" value="P-loop containing nucleoside triphosphate hydrolases"/>
    <property type="match status" value="1"/>
</dbReference>